<evidence type="ECO:0000313" key="7">
    <source>
        <dbReference type="Proteomes" id="UP000613266"/>
    </source>
</evidence>
<evidence type="ECO:0000256" key="2">
    <source>
        <dbReference type="PROSITE-ProRule" id="PRU00169"/>
    </source>
</evidence>
<dbReference type="PANTHER" id="PTHR44591">
    <property type="entry name" value="STRESS RESPONSE REGULATOR PROTEIN 1"/>
    <property type="match status" value="1"/>
</dbReference>
<feature type="region of interest" description="Disordered" evidence="3">
    <location>
        <begin position="38"/>
        <end position="65"/>
    </location>
</feature>
<dbReference type="InterPro" id="IPR011006">
    <property type="entry name" value="CheY-like_superfamily"/>
</dbReference>
<keyword evidence="7" id="KW-1185">Reference proteome</keyword>
<dbReference type="Gene3D" id="3.40.50.2300">
    <property type="match status" value="1"/>
</dbReference>
<keyword evidence="4" id="KW-0812">Transmembrane</keyword>
<feature type="domain" description="Response regulatory" evidence="5">
    <location>
        <begin position="144"/>
        <end position="259"/>
    </location>
</feature>
<dbReference type="AlphaFoldDB" id="A0A931NG37"/>
<accession>A0A931NG37</accession>
<dbReference type="PANTHER" id="PTHR44591:SF3">
    <property type="entry name" value="RESPONSE REGULATORY DOMAIN-CONTAINING PROTEIN"/>
    <property type="match status" value="1"/>
</dbReference>
<dbReference type="InterPro" id="IPR050595">
    <property type="entry name" value="Bact_response_regulator"/>
</dbReference>
<dbReference type="EMBL" id="JAEDAK010000004">
    <property type="protein sequence ID" value="MBH9576751.1"/>
    <property type="molecule type" value="Genomic_DNA"/>
</dbReference>
<keyword evidence="1 2" id="KW-0597">Phosphoprotein</keyword>
<proteinExistence type="predicted"/>
<evidence type="ECO:0000256" key="1">
    <source>
        <dbReference type="ARBA" id="ARBA00022553"/>
    </source>
</evidence>
<feature type="transmembrane region" description="Helical" evidence="4">
    <location>
        <begin position="12"/>
        <end position="31"/>
    </location>
</feature>
<dbReference type="RefSeq" id="WP_198110364.1">
    <property type="nucleotide sequence ID" value="NZ_JAEDAK010000004.1"/>
</dbReference>
<feature type="compositionally biased region" description="Polar residues" evidence="3">
    <location>
        <begin position="110"/>
        <end position="121"/>
    </location>
</feature>
<dbReference type="Pfam" id="PF00072">
    <property type="entry name" value="Response_reg"/>
    <property type="match status" value="1"/>
</dbReference>
<keyword evidence="4" id="KW-1133">Transmembrane helix</keyword>
<dbReference type="SMART" id="SM00448">
    <property type="entry name" value="REC"/>
    <property type="match status" value="1"/>
</dbReference>
<dbReference type="InterPro" id="IPR001789">
    <property type="entry name" value="Sig_transdc_resp-reg_receiver"/>
</dbReference>
<feature type="region of interest" description="Disordered" evidence="3">
    <location>
        <begin position="89"/>
        <end position="121"/>
    </location>
</feature>
<feature type="compositionally biased region" description="Pro residues" evidence="3">
    <location>
        <begin position="46"/>
        <end position="58"/>
    </location>
</feature>
<feature type="modified residue" description="4-aspartylphosphate" evidence="2">
    <location>
        <position position="193"/>
    </location>
</feature>
<dbReference type="PROSITE" id="PS50110">
    <property type="entry name" value="RESPONSE_REGULATORY"/>
    <property type="match status" value="1"/>
</dbReference>
<sequence>MSFDLPSMLGEYLLPLLILVPLAIVVMLLAMRNQKDEHWSHSRNDPLPPSFAPTPRAAPAPRNEAPASIAVATPEAPAVRTAEPAAPAITPFLSPMDGGTTAEAPASSLHEVSTPLQPAATPTVQRRRASDALPGPAAQAGPAPVLIVDDSAVVRAKLSKLLAGAGFAVTVARHGQEALEQLNQHWFAMMITDLEMPEMDGFELIQHVSNDIRTENLPIVAITGHEELGARVADVKGLYGIFKKPWNDRELLARVGVLTQLRPRA</sequence>
<dbReference type="GO" id="GO:0000160">
    <property type="term" value="P:phosphorelay signal transduction system"/>
    <property type="evidence" value="ECO:0007669"/>
    <property type="project" value="InterPro"/>
</dbReference>
<keyword evidence="4" id="KW-0472">Membrane</keyword>
<comment type="caution">
    <text evidence="6">The sequence shown here is derived from an EMBL/GenBank/DDBJ whole genome shotgun (WGS) entry which is preliminary data.</text>
</comment>
<protein>
    <submittedName>
        <fullName evidence="6">Response regulator</fullName>
    </submittedName>
</protein>
<gene>
    <name evidence="6" type="ORF">I7X39_07530</name>
</gene>
<name>A0A931NG37_9BURK</name>
<evidence type="ECO:0000256" key="4">
    <source>
        <dbReference type="SAM" id="Phobius"/>
    </source>
</evidence>
<evidence type="ECO:0000256" key="3">
    <source>
        <dbReference type="SAM" id="MobiDB-lite"/>
    </source>
</evidence>
<evidence type="ECO:0000259" key="5">
    <source>
        <dbReference type="PROSITE" id="PS50110"/>
    </source>
</evidence>
<evidence type="ECO:0000313" key="6">
    <source>
        <dbReference type="EMBL" id="MBH9576751.1"/>
    </source>
</evidence>
<dbReference type="SUPFAM" id="SSF52172">
    <property type="entry name" value="CheY-like"/>
    <property type="match status" value="1"/>
</dbReference>
<reference evidence="6" key="1">
    <citation type="submission" date="2020-12" db="EMBL/GenBank/DDBJ databases">
        <title>The genome sequence of Inhella sp. 1Y17.</title>
        <authorList>
            <person name="Liu Y."/>
        </authorList>
    </citation>
    <scope>NUCLEOTIDE SEQUENCE</scope>
    <source>
        <strain evidence="6">1Y17</strain>
    </source>
</reference>
<dbReference type="Proteomes" id="UP000613266">
    <property type="component" value="Unassembled WGS sequence"/>
</dbReference>
<organism evidence="6 7">
    <name type="scientific">Inhella proteolytica</name>
    <dbReference type="NCBI Taxonomy" id="2795029"/>
    <lineage>
        <taxon>Bacteria</taxon>
        <taxon>Pseudomonadati</taxon>
        <taxon>Pseudomonadota</taxon>
        <taxon>Betaproteobacteria</taxon>
        <taxon>Burkholderiales</taxon>
        <taxon>Sphaerotilaceae</taxon>
        <taxon>Inhella</taxon>
    </lineage>
</organism>